<evidence type="ECO:0000313" key="6">
    <source>
        <dbReference type="EMBL" id="EEJ41318.1"/>
    </source>
</evidence>
<dbReference type="GO" id="GO:0043093">
    <property type="term" value="P:FtsZ-dependent cytokinesis"/>
    <property type="evidence" value="ECO:0007669"/>
    <property type="project" value="UniProtKB-UniRule"/>
</dbReference>
<comment type="subunit">
    <text evidence="5">Homodimer. Interacts with FtsZ.</text>
</comment>
<dbReference type="AlphaFoldDB" id="C2ERV8"/>
<reference evidence="6 7" key="1">
    <citation type="submission" date="2009-01" db="EMBL/GenBank/DDBJ databases">
        <authorList>
            <person name="Qin X."/>
            <person name="Bachman B."/>
            <person name="Battles P."/>
            <person name="Bell A."/>
            <person name="Bess C."/>
            <person name="Bickham C."/>
            <person name="Chaboub L."/>
            <person name="Chen D."/>
            <person name="Coyle M."/>
            <person name="Deiros D.R."/>
            <person name="Dinh H."/>
            <person name="Forbes L."/>
            <person name="Fowler G."/>
            <person name="Francisco L."/>
            <person name="Fu Q."/>
            <person name="Gubbala S."/>
            <person name="Hale W."/>
            <person name="Han Y."/>
            <person name="Hemphill L."/>
            <person name="Highlander S.K."/>
            <person name="Hirani K."/>
            <person name="Hogues M."/>
            <person name="Jackson L."/>
            <person name="Jakkamsetti A."/>
            <person name="Javaid M."/>
            <person name="Jiang H."/>
            <person name="Korchina V."/>
            <person name="Kovar C."/>
            <person name="Lara F."/>
            <person name="Lee S."/>
            <person name="Mata R."/>
            <person name="Mathew T."/>
            <person name="Moen C."/>
            <person name="Morales K."/>
            <person name="Munidasa M."/>
            <person name="Nazareth L."/>
            <person name="Ngo R."/>
            <person name="Nguyen L."/>
            <person name="Okwuonu G."/>
            <person name="Ongeri F."/>
            <person name="Patil S."/>
            <person name="Petrosino J."/>
            <person name="Pham C."/>
            <person name="Pham P."/>
            <person name="Pu L.-L."/>
            <person name="Puazo M."/>
            <person name="Raj R."/>
            <person name="Reid J."/>
            <person name="Rouhana J."/>
            <person name="Saada N."/>
            <person name="Shang Y."/>
            <person name="Simmons D."/>
            <person name="Thornton R."/>
            <person name="Warren J."/>
            <person name="Weissenberger G."/>
            <person name="Zhang J."/>
            <person name="Zhang L."/>
            <person name="Zhou C."/>
            <person name="Zhu D."/>
            <person name="Muzny D."/>
            <person name="Worley K."/>
            <person name="Gibbs R."/>
        </authorList>
    </citation>
    <scope>NUCLEOTIDE SEQUENCE [LARGE SCALE GENOMIC DNA]</scope>
    <source>
        <strain evidence="6 7">ATCC 49540</strain>
    </source>
</reference>
<comment type="similarity">
    <text evidence="5">Belongs to the SepF family.</text>
</comment>
<evidence type="ECO:0000256" key="1">
    <source>
        <dbReference type="ARBA" id="ARBA00022618"/>
    </source>
</evidence>
<evidence type="ECO:0000313" key="7">
    <source>
        <dbReference type="Proteomes" id="UP000004483"/>
    </source>
</evidence>
<dbReference type="PANTHER" id="PTHR35798:SF1">
    <property type="entry name" value="CELL DIVISION PROTEIN SEPF"/>
    <property type="match status" value="1"/>
</dbReference>
<dbReference type="PATRIC" id="fig|1423814.6.peg.275"/>
<dbReference type="Gene3D" id="3.30.110.150">
    <property type="entry name" value="SepF-like protein"/>
    <property type="match status" value="1"/>
</dbReference>
<evidence type="ECO:0000256" key="3">
    <source>
        <dbReference type="ARBA" id="ARBA00023306"/>
    </source>
</evidence>
<proteinExistence type="inferred from homology"/>
<organism evidence="6 7">
    <name type="scientific">Limosilactobacillus vaginalis DSM 5837 = ATCC 49540</name>
    <dbReference type="NCBI Taxonomy" id="1423814"/>
    <lineage>
        <taxon>Bacteria</taxon>
        <taxon>Bacillati</taxon>
        <taxon>Bacillota</taxon>
        <taxon>Bacilli</taxon>
        <taxon>Lactobacillales</taxon>
        <taxon>Lactobacillaceae</taxon>
        <taxon>Limosilactobacillus</taxon>
    </lineage>
</organism>
<dbReference type="GO" id="GO:0005737">
    <property type="term" value="C:cytoplasm"/>
    <property type="evidence" value="ECO:0007669"/>
    <property type="project" value="UniProtKB-SubCell"/>
</dbReference>
<dbReference type="EMBL" id="ACGV01000018">
    <property type="protein sequence ID" value="EEJ41318.1"/>
    <property type="molecule type" value="Genomic_DNA"/>
</dbReference>
<evidence type="ECO:0000256" key="2">
    <source>
        <dbReference type="ARBA" id="ARBA00023210"/>
    </source>
</evidence>
<dbReference type="InterPro" id="IPR007561">
    <property type="entry name" value="Cell_div_SepF/SepF-rel"/>
</dbReference>
<dbReference type="eggNOG" id="COG1799">
    <property type="taxonomic scope" value="Bacteria"/>
</dbReference>
<accession>C2ERV8</accession>
<evidence type="ECO:0000256" key="5">
    <source>
        <dbReference type="HAMAP-Rule" id="MF_01197"/>
    </source>
</evidence>
<dbReference type="InterPro" id="IPR038594">
    <property type="entry name" value="SepF-like_sf"/>
</dbReference>
<dbReference type="Proteomes" id="UP000004483">
    <property type="component" value="Unassembled WGS sequence"/>
</dbReference>
<protein>
    <recommendedName>
        <fullName evidence="5">Cell division protein SepF</fullName>
    </recommendedName>
</protein>
<dbReference type="InterPro" id="IPR023052">
    <property type="entry name" value="Cell_div_SepF"/>
</dbReference>
<comment type="caution">
    <text evidence="6">The sequence shown here is derived from an EMBL/GenBank/DDBJ whole genome shotgun (WGS) entry which is preliminary data.</text>
</comment>
<dbReference type="PANTHER" id="PTHR35798">
    <property type="entry name" value="CELL DIVISION PROTEIN SEPF"/>
    <property type="match status" value="1"/>
</dbReference>
<gene>
    <name evidence="5" type="primary">sepF</name>
    <name evidence="6" type="ORF">HMPREF0549_0194</name>
</gene>
<comment type="function">
    <text evidence="4 5">Cell division protein that is part of the divisome complex and is recruited early to the Z-ring. Probably stimulates Z-ring formation, perhaps through the cross-linking of FtsZ protofilaments. Its function overlaps with FtsA.</text>
</comment>
<dbReference type="HAMAP" id="MF_01197">
    <property type="entry name" value="SepF"/>
    <property type="match status" value="1"/>
</dbReference>
<dbReference type="STRING" id="1423814.HMPREF0549_0194"/>
<keyword evidence="3 5" id="KW-0131">Cell cycle</keyword>
<evidence type="ECO:0000256" key="4">
    <source>
        <dbReference type="ARBA" id="ARBA00044936"/>
    </source>
</evidence>
<name>C2ERV8_9LACO</name>
<dbReference type="GO" id="GO:0000917">
    <property type="term" value="P:division septum assembly"/>
    <property type="evidence" value="ECO:0007669"/>
    <property type="project" value="UniProtKB-KW"/>
</dbReference>
<comment type="subcellular location">
    <subcellularLocation>
        <location evidence="5">Cytoplasm</location>
    </subcellularLocation>
    <text evidence="5">Localizes to the division site, in a FtsZ-dependent manner.</text>
</comment>
<dbReference type="HOGENOM" id="CLU_078499_4_1_9"/>
<keyword evidence="1 5" id="KW-0132">Cell division</keyword>
<keyword evidence="5" id="KW-0963">Cytoplasm</keyword>
<dbReference type="Pfam" id="PF04472">
    <property type="entry name" value="SepF"/>
    <property type="match status" value="1"/>
</dbReference>
<sequence length="144" mass="16124">MILERLGGIEMANNLFKSLFSDGDSDNQEEYYDEQAPVAQGDNKVVSMNSVRQRSSKIALYEPRLYADVKQIADQLLNDRAVIVNFSQMDAKVASRIVDFLNGTVFAINGDIKRIGKEIFLCTPKNFEVSGNLSDTLKNDPDKI</sequence>
<keyword evidence="2 5" id="KW-0717">Septation</keyword>